<comment type="caution">
    <text evidence="2">The sequence shown here is derived from an EMBL/GenBank/DDBJ whole genome shotgun (WGS) entry which is preliminary data.</text>
</comment>
<feature type="chain" id="PRO_5043651474" evidence="1">
    <location>
        <begin position="23"/>
        <end position="59"/>
    </location>
</feature>
<dbReference type="Proteomes" id="UP001497382">
    <property type="component" value="Unassembled WGS sequence"/>
</dbReference>
<keyword evidence="3" id="KW-1185">Reference proteome</keyword>
<accession>A0AAV2AHM0</accession>
<feature type="signal peptide" evidence="1">
    <location>
        <begin position="1"/>
        <end position="22"/>
    </location>
</feature>
<keyword evidence="1" id="KW-0732">Signal</keyword>
<organism evidence="2 3">
    <name type="scientific">Larinioides sclopetarius</name>
    <dbReference type="NCBI Taxonomy" id="280406"/>
    <lineage>
        <taxon>Eukaryota</taxon>
        <taxon>Metazoa</taxon>
        <taxon>Ecdysozoa</taxon>
        <taxon>Arthropoda</taxon>
        <taxon>Chelicerata</taxon>
        <taxon>Arachnida</taxon>
        <taxon>Araneae</taxon>
        <taxon>Araneomorphae</taxon>
        <taxon>Entelegynae</taxon>
        <taxon>Araneoidea</taxon>
        <taxon>Araneidae</taxon>
        <taxon>Larinioides</taxon>
    </lineage>
</organism>
<evidence type="ECO:0000313" key="2">
    <source>
        <dbReference type="EMBL" id="CAL1283361.1"/>
    </source>
</evidence>
<evidence type="ECO:0000256" key="1">
    <source>
        <dbReference type="SAM" id="SignalP"/>
    </source>
</evidence>
<name>A0AAV2AHM0_9ARAC</name>
<gene>
    <name evidence="2" type="ORF">LARSCL_LOCUS12558</name>
</gene>
<sequence>MAASQVLIIFALACLFLMPISASEETSSMLTEDFSIQTLIIDGVNGFIDFMVQSIASIF</sequence>
<dbReference type="EMBL" id="CAXIEN010000166">
    <property type="protein sequence ID" value="CAL1283361.1"/>
    <property type="molecule type" value="Genomic_DNA"/>
</dbReference>
<protein>
    <submittedName>
        <fullName evidence="2">Uncharacterized protein</fullName>
    </submittedName>
</protein>
<evidence type="ECO:0000313" key="3">
    <source>
        <dbReference type="Proteomes" id="UP001497382"/>
    </source>
</evidence>
<dbReference type="AlphaFoldDB" id="A0AAV2AHM0"/>
<proteinExistence type="predicted"/>
<reference evidence="2 3" key="1">
    <citation type="submission" date="2024-04" db="EMBL/GenBank/DDBJ databases">
        <authorList>
            <person name="Rising A."/>
            <person name="Reimegard J."/>
            <person name="Sonavane S."/>
            <person name="Akerstrom W."/>
            <person name="Nylinder S."/>
            <person name="Hedman E."/>
            <person name="Kallberg Y."/>
        </authorList>
    </citation>
    <scope>NUCLEOTIDE SEQUENCE [LARGE SCALE GENOMIC DNA]</scope>
</reference>